<evidence type="ECO:0000313" key="3">
    <source>
        <dbReference type="Proteomes" id="UP000032452"/>
    </source>
</evidence>
<gene>
    <name evidence="2" type="ORF">UH38_23255</name>
</gene>
<name>A0A0D8ZME2_9CYAN</name>
<protein>
    <submittedName>
        <fullName evidence="2">Uncharacterized protein</fullName>
    </submittedName>
</protein>
<dbReference type="Proteomes" id="UP000032452">
    <property type="component" value="Unassembled WGS sequence"/>
</dbReference>
<dbReference type="EMBL" id="JYON01000040">
    <property type="protein sequence ID" value="KJH69532.1"/>
    <property type="molecule type" value="Genomic_DNA"/>
</dbReference>
<comment type="caution">
    <text evidence="2">The sequence shown here is derived from an EMBL/GenBank/DDBJ whole genome shotgun (WGS) entry which is preliminary data.</text>
</comment>
<sequence length="214" mass="23063">MTCRLSLNQTFGWTVFLLLLGSPAVAHNIQRAGNIAGVWHVEPNHNPKAGEPSTAWVALTRRGGQTLSIEQAKCQMAVYSQPRKAGSLPVLQPTVKAVSNQEYQSIPSTDIVFPTAGLYQLELSCAPKTQGNFQPFLLKYDVAVAPGTTALTPRATASPAPKNLAQSQQTPISSAANQQLNQSNQSLSTWIILAIATFTVLVLGILVQRQSMKR</sequence>
<keyword evidence="3" id="KW-1185">Reference proteome</keyword>
<organism evidence="2 3">
    <name type="scientific">Aliterella atlantica CENA595</name>
    <dbReference type="NCBI Taxonomy" id="1618023"/>
    <lineage>
        <taxon>Bacteria</taxon>
        <taxon>Bacillati</taxon>
        <taxon>Cyanobacteriota</taxon>
        <taxon>Cyanophyceae</taxon>
        <taxon>Chroococcidiopsidales</taxon>
        <taxon>Aliterellaceae</taxon>
        <taxon>Aliterella</taxon>
    </lineage>
</organism>
<accession>A0A0D8ZME2</accession>
<dbReference type="OrthoDB" id="509850at2"/>
<dbReference type="STRING" id="1618023.UH38_23255"/>
<proteinExistence type="predicted"/>
<evidence type="ECO:0000313" key="2">
    <source>
        <dbReference type="EMBL" id="KJH69532.1"/>
    </source>
</evidence>
<dbReference type="RefSeq" id="WP_045057097.1">
    <property type="nucleotide sequence ID" value="NZ_CAWMDP010000047.1"/>
</dbReference>
<evidence type="ECO:0000256" key="1">
    <source>
        <dbReference type="SAM" id="Phobius"/>
    </source>
</evidence>
<reference evidence="2 3" key="1">
    <citation type="submission" date="2015-02" db="EMBL/GenBank/DDBJ databases">
        <title>Draft genome of a novel marine cyanobacterium (Chroococcales) isolated from South Atlantic Ocean.</title>
        <authorList>
            <person name="Rigonato J."/>
            <person name="Alvarenga D.O."/>
            <person name="Branco L.H."/>
            <person name="Varani A.M."/>
            <person name="Brandini F.P."/>
            <person name="Fiore M.F."/>
        </authorList>
    </citation>
    <scope>NUCLEOTIDE SEQUENCE [LARGE SCALE GENOMIC DNA]</scope>
    <source>
        <strain evidence="2 3">CENA595</strain>
    </source>
</reference>
<dbReference type="AlphaFoldDB" id="A0A0D8ZME2"/>
<keyword evidence="1" id="KW-0472">Membrane</keyword>
<feature type="transmembrane region" description="Helical" evidence="1">
    <location>
        <begin position="187"/>
        <end position="207"/>
    </location>
</feature>
<keyword evidence="1" id="KW-1133">Transmembrane helix</keyword>
<keyword evidence="1" id="KW-0812">Transmembrane</keyword>